<gene>
    <name evidence="3" type="primary">ypeA_2</name>
    <name evidence="3" type="ORF">CB4_03897</name>
</gene>
<evidence type="ECO:0000313" key="3">
    <source>
        <dbReference type="EMBL" id="BAU29660.1"/>
    </source>
</evidence>
<dbReference type="EC" id="2.3.1.-" evidence="3"/>
<sequence>MLIRSFRLGDYAFITRIWEETGLEQTETETLDALARQLAWDSDLVMIAEYEGQVAGVIVGTIDGTRGYFYRLAVDPKLQGHGLGRKLVEALEKRFRQRGVTRVFIMVNQDNKKVLPFYSSLGYDIKEYITLSKKIDPESEVG</sequence>
<keyword evidence="1 3" id="KW-0808">Transferase</keyword>
<dbReference type="OrthoDB" id="1821130at2"/>
<keyword evidence="2 3" id="KW-0012">Acyltransferase</keyword>
<evidence type="ECO:0000256" key="2">
    <source>
        <dbReference type="ARBA" id="ARBA00023315"/>
    </source>
</evidence>
<name>A0A0U5BFA4_9BACL</name>
<accession>A0A0U5BFA4</accession>
<dbReference type="RefSeq" id="WP_096467318.1">
    <property type="nucleotide sequence ID" value="NZ_AP017312.1"/>
</dbReference>
<proteinExistence type="predicted"/>
<evidence type="ECO:0000256" key="1">
    <source>
        <dbReference type="ARBA" id="ARBA00022679"/>
    </source>
</evidence>
<dbReference type="KEGG" id="asoc:CB4_03897"/>
<dbReference type="GO" id="GO:0016747">
    <property type="term" value="F:acyltransferase activity, transferring groups other than amino-acyl groups"/>
    <property type="evidence" value="ECO:0007669"/>
    <property type="project" value="InterPro"/>
</dbReference>
<protein>
    <submittedName>
        <fullName evidence="3">Acetyltransferase YpeA</fullName>
        <ecNumber evidence="3">2.3.1.-</ecNumber>
    </submittedName>
</protein>
<organism evidence="3 4">
    <name type="scientific">Aneurinibacillus soli</name>
    <dbReference type="NCBI Taxonomy" id="1500254"/>
    <lineage>
        <taxon>Bacteria</taxon>
        <taxon>Bacillati</taxon>
        <taxon>Bacillota</taxon>
        <taxon>Bacilli</taxon>
        <taxon>Bacillales</taxon>
        <taxon>Paenibacillaceae</taxon>
        <taxon>Aneurinibacillus group</taxon>
        <taxon>Aneurinibacillus</taxon>
    </lineage>
</organism>
<dbReference type="InterPro" id="IPR017255">
    <property type="entry name" value="AcTrfase_GNAT_prd"/>
</dbReference>
<dbReference type="InterPro" id="IPR000182">
    <property type="entry name" value="GNAT_dom"/>
</dbReference>
<dbReference type="EMBL" id="AP017312">
    <property type="protein sequence ID" value="BAU29660.1"/>
    <property type="molecule type" value="Genomic_DNA"/>
</dbReference>
<dbReference type="Proteomes" id="UP000217696">
    <property type="component" value="Chromosome"/>
</dbReference>
<dbReference type="PANTHER" id="PTHR43072">
    <property type="entry name" value="N-ACETYLTRANSFERASE"/>
    <property type="match status" value="1"/>
</dbReference>
<dbReference type="Gene3D" id="3.40.630.30">
    <property type="match status" value="1"/>
</dbReference>
<evidence type="ECO:0000313" key="4">
    <source>
        <dbReference type="Proteomes" id="UP000217696"/>
    </source>
</evidence>
<dbReference type="PROSITE" id="PS51186">
    <property type="entry name" value="GNAT"/>
    <property type="match status" value="1"/>
</dbReference>
<dbReference type="InterPro" id="IPR016181">
    <property type="entry name" value="Acyl_CoA_acyltransferase"/>
</dbReference>
<reference evidence="3 4" key="1">
    <citation type="submission" date="2015-12" db="EMBL/GenBank/DDBJ databases">
        <title>Genome sequence of Aneurinibacillus soli.</title>
        <authorList>
            <person name="Lee J.S."/>
            <person name="Lee K.C."/>
            <person name="Kim K.K."/>
            <person name="Lee B.W."/>
        </authorList>
    </citation>
    <scope>NUCLEOTIDE SEQUENCE [LARGE SCALE GENOMIC DNA]</scope>
    <source>
        <strain evidence="3 4">CB4</strain>
    </source>
</reference>
<dbReference type="PANTHER" id="PTHR43072:SF51">
    <property type="entry name" value="ABC SUPERFAMILY TRANSPORT PROTEIN"/>
    <property type="match status" value="1"/>
</dbReference>
<dbReference type="CDD" id="cd04301">
    <property type="entry name" value="NAT_SF"/>
    <property type="match status" value="1"/>
</dbReference>
<dbReference type="PIRSF" id="PIRSF037663">
    <property type="entry name" value="Acetyltransf_GNAT_prd"/>
    <property type="match status" value="1"/>
</dbReference>
<dbReference type="AlphaFoldDB" id="A0A0U5BFA4"/>
<dbReference type="Pfam" id="PF00583">
    <property type="entry name" value="Acetyltransf_1"/>
    <property type="match status" value="1"/>
</dbReference>
<keyword evidence="4" id="KW-1185">Reference proteome</keyword>
<dbReference type="SUPFAM" id="SSF55729">
    <property type="entry name" value="Acyl-CoA N-acyltransferases (Nat)"/>
    <property type="match status" value="1"/>
</dbReference>